<accession>A0A7W9DT29</accession>
<comment type="caution">
    <text evidence="2">The sequence shown here is derived from an EMBL/GenBank/DDBJ whole genome shotgun (WGS) entry which is preliminary data.</text>
</comment>
<dbReference type="Proteomes" id="UP000588112">
    <property type="component" value="Unassembled WGS sequence"/>
</dbReference>
<protein>
    <recommendedName>
        <fullName evidence="4">Secreted protein</fullName>
    </recommendedName>
</protein>
<dbReference type="EMBL" id="JACHBR010000002">
    <property type="protein sequence ID" value="MBB5630352.1"/>
    <property type="molecule type" value="Genomic_DNA"/>
</dbReference>
<proteinExistence type="predicted"/>
<gene>
    <name evidence="2" type="ORF">BJ981_006116</name>
</gene>
<name>A0A7W9DT29_9ACTN</name>
<keyword evidence="1" id="KW-0732">Signal</keyword>
<organism evidence="2 3">
    <name type="scientific">Sphaerisporangium krabiense</name>
    <dbReference type="NCBI Taxonomy" id="763782"/>
    <lineage>
        <taxon>Bacteria</taxon>
        <taxon>Bacillati</taxon>
        <taxon>Actinomycetota</taxon>
        <taxon>Actinomycetes</taxon>
        <taxon>Streptosporangiales</taxon>
        <taxon>Streptosporangiaceae</taxon>
        <taxon>Sphaerisporangium</taxon>
    </lineage>
</organism>
<dbReference type="AlphaFoldDB" id="A0A7W9DT29"/>
<evidence type="ECO:0000313" key="3">
    <source>
        <dbReference type="Proteomes" id="UP000588112"/>
    </source>
</evidence>
<evidence type="ECO:0000256" key="1">
    <source>
        <dbReference type="SAM" id="SignalP"/>
    </source>
</evidence>
<keyword evidence="3" id="KW-1185">Reference proteome</keyword>
<evidence type="ECO:0000313" key="2">
    <source>
        <dbReference type="EMBL" id="MBB5630352.1"/>
    </source>
</evidence>
<reference evidence="2 3" key="1">
    <citation type="submission" date="2020-08" db="EMBL/GenBank/DDBJ databases">
        <title>Sequencing the genomes of 1000 actinobacteria strains.</title>
        <authorList>
            <person name="Klenk H.-P."/>
        </authorList>
    </citation>
    <scope>NUCLEOTIDE SEQUENCE [LARGE SCALE GENOMIC DNA]</scope>
    <source>
        <strain evidence="2 3">DSM 45790</strain>
    </source>
</reference>
<feature type="signal peptide" evidence="1">
    <location>
        <begin position="1"/>
        <end position="23"/>
    </location>
</feature>
<feature type="chain" id="PRO_5038591015" description="Secreted protein" evidence="1">
    <location>
        <begin position="24"/>
        <end position="145"/>
    </location>
</feature>
<sequence length="145" mass="15462">MKKWTSRLAVGASVALIATTLTAALPADDAYAVSPCCSTVHNGSAAGLTVLRDWTCNHGTTGTSSTGCAGGDTKYLSPGATTPSGEDWDVIRVDAYWCYKIQFTNWWGKVWTETYNRIGKDSPVYVKVEGRSLGDVRAQSSSSCP</sequence>
<evidence type="ECO:0008006" key="4">
    <source>
        <dbReference type="Google" id="ProtNLM"/>
    </source>
</evidence>